<organism evidence="1 2">
    <name type="scientific">Ampelomyces quisqualis</name>
    <name type="common">Powdery mildew agent</name>
    <dbReference type="NCBI Taxonomy" id="50730"/>
    <lineage>
        <taxon>Eukaryota</taxon>
        <taxon>Fungi</taxon>
        <taxon>Dikarya</taxon>
        <taxon>Ascomycota</taxon>
        <taxon>Pezizomycotina</taxon>
        <taxon>Dothideomycetes</taxon>
        <taxon>Pleosporomycetidae</taxon>
        <taxon>Pleosporales</taxon>
        <taxon>Pleosporineae</taxon>
        <taxon>Phaeosphaeriaceae</taxon>
        <taxon>Ampelomyces</taxon>
    </lineage>
</organism>
<evidence type="ECO:0000313" key="2">
    <source>
        <dbReference type="Proteomes" id="UP000800096"/>
    </source>
</evidence>
<proteinExistence type="predicted"/>
<keyword evidence="2" id="KW-1185">Reference proteome</keyword>
<dbReference type="Proteomes" id="UP000800096">
    <property type="component" value="Unassembled WGS sequence"/>
</dbReference>
<evidence type="ECO:0008006" key="3">
    <source>
        <dbReference type="Google" id="ProtNLM"/>
    </source>
</evidence>
<sequence length="199" mass="21888">MSDQEPSRLELEIELVIAMYPEQVDYNAKTRVLNFTQRGATVQLRLPESYPESGLPDVIAARDAGKSDVRARTKAAVKQLGLVGGEEALDAIIAAFQQLLESTLTKRKLALSPTTLSGITKPGYPGIMIFSGPSLAVTNHVNTLKAENWQAFQVRYEEDKLWEFAHGKGVKEVETMAEVVKGLELESAKEEFLKAVGIK</sequence>
<gene>
    <name evidence="1" type="ORF">BDU57DRAFT_579876</name>
</gene>
<dbReference type="OrthoDB" id="432412at2759"/>
<reference evidence="1" key="1">
    <citation type="journal article" date="2020" name="Stud. Mycol.">
        <title>101 Dothideomycetes genomes: a test case for predicting lifestyles and emergence of pathogens.</title>
        <authorList>
            <person name="Haridas S."/>
            <person name="Albert R."/>
            <person name="Binder M."/>
            <person name="Bloem J."/>
            <person name="Labutti K."/>
            <person name="Salamov A."/>
            <person name="Andreopoulos B."/>
            <person name="Baker S."/>
            <person name="Barry K."/>
            <person name="Bills G."/>
            <person name="Bluhm B."/>
            <person name="Cannon C."/>
            <person name="Castanera R."/>
            <person name="Culley D."/>
            <person name="Daum C."/>
            <person name="Ezra D."/>
            <person name="Gonzalez J."/>
            <person name="Henrissat B."/>
            <person name="Kuo A."/>
            <person name="Liang C."/>
            <person name="Lipzen A."/>
            <person name="Lutzoni F."/>
            <person name="Magnuson J."/>
            <person name="Mondo S."/>
            <person name="Nolan M."/>
            <person name="Ohm R."/>
            <person name="Pangilinan J."/>
            <person name="Park H.-J."/>
            <person name="Ramirez L."/>
            <person name="Alfaro M."/>
            <person name="Sun H."/>
            <person name="Tritt A."/>
            <person name="Yoshinaga Y."/>
            <person name="Zwiers L.-H."/>
            <person name="Turgeon B."/>
            <person name="Goodwin S."/>
            <person name="Spatafora J."/>
            <person name="Crous P."/>
            <person name="Grigoriev I."/>
        </authorList>
    </citation>
    <scope>NUCLEOTIDE SEQUENCE</scope>
    <source>
        <strain evidence="1">HMLAC05119</strain>
    </source>
</reference>
<name>A0A6A5QD25_AMPQU</name>
<dbReference type="EMBL" id="ML979138">
    <property type="protein sequence ID" value="KAF1913511.1"/>
    <property type="molecule type" value="Genomic_DNA"/>
</dbReference>
<protein>
    <recommendedName>
        <fullName evidence="3">RWD domain-containing protein</fullName>
    </recommendedName>
</protein>
<evidence type="ECO:0000313" key="1">
    <source>
        <dbReference type="EMBL" id="KAF1913511.1"/>
    </source>
</evidence>
<dbReference type="AlphaFoldDB" id="A0A6A5QD25"/>
<accession>A0A6A5QD25</accession>